<dbReference type="RefSeq" id="WP_201854341.1">
    <property type="nucleotide sequence ID" value="NZ_JAERRG010000013.1"/>
</dbReference>
<name>A0ABS1PVJ2_9ACTN</name>
<dbReference type="PANTHER" id="PTHR14239">
    <property type="entry name" value="DUDULIN-RELATED"/>
    <property type="match status" value="1"/>
</dbReference>
<dbReference type="Gene3D" id="3.40.50.720">
    <property type="entry name" value="NAD(P)-binding Rossmann-like Domain"/>
    <property type="match status" value="1"/>
</dbReference>
<evidence type="ECO:0000256" key="1">
    <source>
        <dbReference type="ARBA" id="ARBA00023002"/>
    </source>
</evidence>
<keyword evidence="1" id="KW-0560">Oxidoreductase</keyword>
<dbReference type="InterPro" id="IPR051267">
    <property type="entry name" value="STEAP_metalloreductase"/>
</dbReference>
<feature type="domain" description="Pyrroline-5-carboxylate reductase catalytic N-terminal" evidence="2">
    <location>
        <begin position="5"/>
        <end position="103"/>
    </location>
</feature>
<accession>A0ABS1PVJ2</accession>
<sequence length="224" mass="23653">MTSYKIAVIGGTGPQGRGLAYRFAKAGHTVVVGSRASERAEQTATDIATRIDDTAQISGADNVTAAGSADVVLLAVPYEGHAALVESLWAQLADKVVISCVNPIRFDARGPYGLRVGDGSAAEEAQRIVTDARLVGAFHHLSAVSLWSEAELLDHEDVLVCGDNSQATDVAVHLARAITGRDGINAGALRLARHLEPLTATLISINKRYKIRSGIRIVGLEHKV</sequence>
<dbReference type="InterPro" id="IPR036291">
    <property type="entry name" value="NAD(P)-bd_dom_sf"/>
</dbReference>
<evidence type="ECO:0000259" key="2">
    <source>
        <dbReference type="Pfam" id="PF03807"/>
    </source>
</evidence>
<organism evidence="3 4">
    <name type="scientific">Streptomyces endocoffeicus</name>
    <dbReference type="NCBI Taxonomy" id="2898945"/>
    <lineage>
        <taxon>Bacteria</taxon>
        <taxon>Bacillati</taxon>
        <taxon>Actinomycetota</taxon>
        <taxon>Actinomycetes</taxon>
        <taxon>Kitasatosporales</taxon>
        <taxon>Streptomycetaceae</taxon>
        <taxon>Streptomyces</taxon>
    </lineage>
</organism>
<reference evidence="3 4" key="1">
    <citation type="submission" date="2021-01" db="EMBL/GenBank/DDBJ databases">
        <title>WGS of actinomycetes isolated from Thailand.</title>
        <authorList>
            <person name="Thawai C."/>
        </authorList>
    </citation>
    <scope>NUCLEOTIDE SEQUENCE [LARGE SCALE GENOMIC DNA]</scope>
    <source>
        <strain evidence="3 4">CA3R110</strain>
    </source>
</reference>
<comment type="caution">
    <text evidence="3">The sequence shown here is derived from an EMBL/GenBank/DDBJ whole genome shotgun (WGS) entry which is preliminary data.</text>
</comment>
<dbReference type="NCBIfam" id="TIGR01915">
    <property type="entry name" value="npdG"/>
    <property type="match status" value="1"/>
</dbReference>
<dbReference type="InterPro" id="IPR010185">
    <property type="entry name" value="NpdG"/>
</dbReference>
<evidence type="ECO:0000313" key="4">
    <source>
        <dbReference type="Proteomes" id="UP000621510"/>
    </source>
</evidence>
<dbReference type="EMBL" id="JAERRG010000013">
    <property type="protein sequence ID" value="MBL1116458.1"/>
    <property type="molecule type" value="Genomic_DNA"/>
</dbReference>
<dbReference type="SUPFAM" id="SSF51735">
    <property type="entry name" value="NAD(P)-binding Rossmann-fold domains"/>
    <property type="match status" value="1"/>
</dbReference>
<keyword evidence="4" id="KW-1185">Reference proteome</keyword>
<dbReference type="PANTHER" id="PTHR14239:SF0">
    <property type="entry name" value="F420-DEPENDENT NADP REDUCTASE"/>
    <property type="match status" value="1"/>
</dbReference>
<proteinExistence type="predicted"/>
<protein>
    <submittedName>
        <fullName evidence="3">NADPH-dependent F420 reductase</fullName>
    </submittedName>
</protein>
<gene>
    <name evidence="3" type="primary">npdG</name>
    <name evidence="3" type="ORF">JK364_29305</name>
</gene>
<evidence type="ECO:0000313" key="3">
    <source>
        <dbReference type="EMBL" id="MBL1116458.1"/>
    </source>
</evidence>
<dbReference type="Pfam" id="PF03807">
    <property type="entry name" value="F420_oxidored"/>
    <property type="match status" value="1"/>
</dbReference>
<dbReference type="Proteomes" id="UP000621510">
    <property type="component" value="Unassembled WGS sequence"/>
</dbReference>
<dbReference type="InterPro" id="IPR028939">
    <property type="entry name" value="P5C_Rdtase_cat_N"/>
</dbReference>